<protein>
    <submittedName>
        <fullName evidence="1">Uncharacterized protein</fullName>
    </submittedName>
</protein>
<keyword evidence="2" id="KW-1185">Reference proteome</keyword>
<dbReference type="AlphaFoldDB" id="A0A5B7J0W8"/>
<dbReference type="EMBL" id="VSRR010082312">
    <property type="protein sequence ID" value="MPC89822.1"/>
    <property type="molecule type" value="Genomic_DNA"/>
</dbReference>
<proteinExistence type="predicted"/>
<dbReference type="Proteomes" id="UP000324222">
    <property type="component" value="Unassembled WGS sequence"/>
</dbReference>
<accession>A0A5B7J0W8</accession>
<reference evidence="1 2" key="1">
    <citation type="submission" date="2019-05" db="EMBL/GenBank/DDBJ databases">
        <title>Another draft genome of Portunus trituberculatus and its Hox gene families provides insights of decapod evolution.</title>
        <authorList>
            <person name="Jeong J.-H."/>
            <person name="Song I."/>
            <person name="Kim S."/>
            <person name="Choi T."/>
            <person name="Kim D."/>
            <person name="Ryu S."/>
            <person name="Kim W."/>
        </authorList>
    </citation>
    <scope>NUCLEOTIDE SEQUENCE [LARGE SCALE GENOMIC DNA]</scope>
    <source>
        <tissue evidence="1">Muscle</tissue>
    </source>
</reference>
<comment type="caution">
    <text evidence="1">The sequence shown here is derived from an EMBL/GenBank/DDBJ whole genome shotgun (WGS) entry which is preliminary data.</text>
</comment>
<organism evidence="1 2">
    <name type="scientific">Portunus trituberculatus</name>
    <name type="common">Swimming crab</name>
    <name type="synonym">Neptunus trituberculatus</name>
    <dbReference type="NCBI Taxonomy" id="210409"/>
    <lineage>
        <taxon>Eukaryota</taxon>
        <taxon>Metazoa</taxon>
        <taxon>Ecdysozoa</taxon>
        <taxon>Arthropoda</taxon>
        <taxon>Crustacea</taxon>
        <taxon>Multicrustacea</taxon>
        <taxon>Malacostraca</taxon>
        <taxon>Eumalacostraca</taxon>
        <taxon>Eucarida</taxon>
        <taxon>Decapoda</taxon>
        <taxon>Pleocyemata</taxon>
        <taxon>Brachyura</taxon>
        <taxon>Eubrachyura</taxon>
        <taxon>Portunoidea</taxon>
        <taxon>Portunidae</taxon>
        <taxon>Portuninae</taxon>
        <taxon>Portunus</taxon>
    </lineage>
</organism>
<sequence>MSQITSQILLLTHSREIHSQIVQLLTNT</sequence>
<evidence type="ECO:0000313" key="2">
    <source>
        <dbReference type="Proteomes" id="UP000324222"/>
    </source>
</evidence>
<gene>
    <name evidence="1" type="ORF">E2C01_084782</name>
</gene>
<name>A0A5B7J0W8_PORTR</name>
<evidence type="ECO:0000313" key="1">
    <source>
        <dbReference type="EMBL" id="MPC89822.1"/>
    </source>
</evidence>